<dbReference type="RefSeq" id="WP_028700764.1">
    <property type="nucleotide sequence ID" value="NZ_CP013126.1"/>
</dbReference>
<organism evidence="2 4">
    <name type="scientific">Acidipropionibacterium acidipropionici</name>
    <dbReference type="NCBI Taxonomy" id="1748"/>
    <lineage>
        <taxon>Bacteria</taxon>
        <taxon>Bacillati</taxon>
        <taxon>Actinomycetota</taxon>
        <taxon>Actinomycetes</taxon>
        <taxon>Propionibacteriales</taxon>
        <taxon>Propionibacteriaceae</taxon>
        <taxon>Acidipropionibacterium</taxon>
    </lineage>
</organism>
<dbReference type="InterPro" id="IPR024975">
    <property type="entry name" value="NOV_C"/>
</dbReference>
<dbReference type="GeneID" id="88084939"/>
<evidence type="ECO:0000313" key="2">
    <source>
        <dbReference type="EMBL" id="AMS05283.1"/>
    </source>
</evidence>
<reference evidence="2 4" key="2">
    <citation type="submission" date="2016-02" db="EMBL/GenBank/DDBJ databases">
        <title>Complete Genome Sequence of Propionibacterium acidipropionici ATCC 55737.</title>
        <authorList>
            <person name="Luna Flores C.H."/>
            <person name="Nielsen L.K."/>
            <person name="Marcellin E."/>
        </authorList>
    </citation>
    <scope>NUCLEOTIDE SEQUENCE [LARGE SCALE GENOMIC DNA]</scope>
    <source>
        <strain evidence="2 4">ATCC 55737</strain>
    </source>
</reference>
<accession>A0A142KGP5</accession>
<dbReference type="Proteomes" id="UP000075221">
    <property type="component" value="Chromosome"/>
</dbReference>
<evidence type="ECO:0000313" key="5">
    <source>
        <dbReference type="Proteomes" id="UP000178666"/>
    </source>
</evidence>
<feature type="domain" description="Protein NO VEIN C-terminal" evidence="1">
    <location>
        <begin position="158"/>
        <end position="250"/>
    </location>
</feature>
<dbReference type="Pfam" id="PF13020">
    <property type="entry name" value="NOV_C"/>
    <property type="match status" value="1"/>
</dbReference>
<dbReference type="KEGG" id="aaci:ASQ49_07905"/>
<dbReference type="AlphaFoldDB" id="A0A142KGP5"/>
<dbReference type="EMBL" id="CP014352">
    <property type="protein sequence ID" value="AMS05283.1"/>
    <property type="molecule type" value="Genomic_DNA"/>
</dbReference>
<evidence type="ECO:0000259" key="1">
    <source>
        <dbReference type="Pfam" id="PF13020"/>
    </source>
</evidence>
<reference evidence="3 5" key="1">
    <citation type="journal article" date="2016" name="Plant Dis.">
        <title>Improved production of propionic acid using genome shuffling.</title>
        <authorList>
            <person name="Luna-Flores C.H."/>
            <person name="Palfreyman R.W."/>
            <person name="Kromer J.O."/>
            <person name="Nielsen L.K."/>
            <person name="Marcellin E."/>
        </authorList>
    </citation>
    <scope>NUCLEOTIDE SEQUENCE [LARGE SCALE GENOMIC DNA]</scope>
    <source>
        <strain evidence="3 5">F3E8</strain>
    </source>
</reference>
<gene>
    <name evidence="3" type="ORF">A8L58_08700</name>
    <name evidence="2" type="ORF">AXH35_07240</name>
</gene>
<keyword evidence="5" id="KW-1185">Reference proteome</keyword>
<name>A0A142KGP5_9ACTN</name>
<evidence type="ECO:0000313" key="3">
    <source>
        <dbReference type="EMBL" id="AOZ46763.1"/>
    </source>
</evidence>
<evidence type="ECO:0000313" key="4">
    <source>
        <dbReference type="Proteomes" id="UP000075221"/>
    </source>
</evidence>
<proteinExistence type="predicted"/>
<dbReference type="OrthoDB" id="9802640at2"/>
<sequence>MARESWTSEENAATVAAYLDMLEQELTGQPFVKSEINRRLVERIGRTRGAVERKFQNVSAVLRDERCIFVDGYKPLGNYQQALADEVRTQLRSRRDIFGFMDAAVDAPAATRLDFSWNVTDPPLDAQIQLGPHSVPEHGFHTDYVAREAENRQLGHAGEVAVLELERGRLRDAGRNDLADRVRHVSEEDGDGLGYDILSFDASGERRLIEVKTTRRSIHWPMVVSRNEIRVSERRADEYVLARVFAFASMKVGLYELPGAVSATCDLDPLSYLALPKPAVH</sequence>
<dbReference type="Proteomes" id="UP000178666">
    <property type="component" value="Chromosome"/>
</dbReference>
<protein>
    <recommendedName>
        <fullName evidence="1">Protein NO VEIN C-terminal domain-containing protein</fullName>
    </recommendedName>
</protein>
<dbReference type="EMBL" id="CP015970">
    <property type="protein sequence ID" value="AOZ46763.1"/>
    <property type="molecule type" value="Genomic_DNA"/>
</dbReference>